<proteinExistence type="predicted"/>
<gene>
    <name evidence="1" type="ORF">V5799_018524</name>
</gene>
<keyword evidence="2" id="KW-1185">Reference proteome</keyword>
<protein>
    <submittedName>
        <fullName evidence="1">Uncharacterized protein</fullName>
    </submittedName>
</protein>
<organism evidence="1 2">
    <name type="scientific">Amblyomma americanum</name>
    <name type="common">Lone star tick</name>
    <dbReference type="NCBI Taxonomy" id="6943"/>
    <lineage>
        <taxon>Eukaryota</taxon>
        <taxon>Metazoa</taxon>
        <taxon>Ecdysozoa</taxon>
        <taxon>Arthropoda</taxon>
        <taxon>Chelicerata</taxon>
        <taxon>Arachnida</taxon>
        <taxon>Acari</taxon>
        <taxon>Parasitiformes</taxon>
        <taxon>Ixodida</taxon>
        <taxon>Ixodoidea</taxon>
        <taxon>Ixodidae</taxon>
        <taxon>Amblyomminae</taxon>
        <taxon>Amblyomma</taxon>
    </lineage>
</organism>
<evidence type="ECO:0000313" key="1">
    <source>
        <dbReference type="EMBL" id="KAK8780135.1"/>
    </source>
</evidence>
<accession>A0AAQ4EZU5</accession>
<reference evidence="1 2" key="1">
    <citation type="journal article" date="2023" name="Arcadia Sci">
        <title>De novo assembly of a long-read Amblyomma americanum tick genome.</title>
        <authorList>
            <person name="Chou S."/>
            <person name="Poskanzer K.E."/>
            <person name="Rollins M."/>
            <person name="Thuy-Boun P.S."/>
        </authorList>
    </citation>
    <scope>NUCLEOTIDE SEQUENCE [LARGE SCALE GENOMIC DNA]</scope>
    <source>
        <strain evidence="1">F_SG_1</strain>
        <tissue evidence="1">Salivary glands</tissue>
    </source>
</reference>
<evidence type="ECO:0000313" key="2">
    <source>
        <dbReference type="Proteomes" id="UP001321473"/>
    </source>
</evidence>
<comment type="caution">
    <text evidence="1">The sequence shown here is derived from an EMBL/GenBank/DDBJ whole genome shotgun (WGS) entry which is preliminary data.</text>
</comment>
<dbReference type="Proteomes" id="UP001321473">
    <property type="component" value="Unassembled WGS sequence"/>
</dbReference>
<sequence>MFLVDNKNSRSWLLHGRREKRHVTRTPCVTFGDVNLSKRARYVLERRTKFPVESSLNAVDKVALVRQVANKASLEVLSRVIGERLDCIARERSTLSQSLRFTPTLKELKQNGLRLCQQTRREVLMSLTLDVWTKRILRTRKTFAAGDERQGSSSTCRVQIAYRHPGRVLLYPPRQLSTGRSCGCGRTRPPT</sequence>
<name>A0AAQ4EZU5_AMBAM</name>
<dbReference type="AlphaFoldDB" id="A0AAQ4EZU5"/>
<dbReference type="EMBL" id="JARKHS020009158">
    <property type="protein sequence ID" value="KAK8780135.1"/>
    <property type="molecule type" value="Genomic_DNA"/>
</dbReference>